<dbReference type="Pfam" id="PF01565">
    <property type="entry name" value="FAD_binding_4"/>
    <property type="match status" value="1"/>
</dbReference>
<dbReference type="Gene3D" id="3.30.70.2740">
    <property type="match status" value="1"/>
</dbReference>
<keyword evidence="5" id="KW-0809">Transit peptide</keyword>
<proteinExistence type="inferred from homology"/>
<accession>A0A948RSJ1</accession>
<dbReference type="InterPro" id="IPR016167">
    <property type="entry name" value="FAD-bd_PCMH_sub1"/>
</dbReference>
<evidence type="ECO:0000256" key="7">
    <source>
        <dbReference type="ARBA" id="ARBA00038897"/>
    </source>
</evidence>
<dbReference type="SUPFAM" id="SSF56176">
    <property type="entry name" value="FAD-binding/transporter-associated domain-like"/>
    <property type="match status" value="1"/>
</dbReference>
<dbReference type="Gene3D" id="1.10.45.10">
    <property type="entry name" value="Vanillyl-alcohol Oxidase, Chain A, domain 4"/>
    <property type="match status" value="1"/>
</dbReference>
<keyword evidence="3" id="KW-0285">Flavoprotein</keyword>
<protein>
    <recommendedName>
        <fullName evidence="7">D-lactate dehydrogenase (cytochrome)</fullName>
        <ecNumber evidence="7">1.1.2.4</ecNumber>
    </recommendedName>
</protein>
<feature type="domain" description="FAD-binding PCMH-type" evidence="8">
    <location>
        <begin position="22"/>
        <end position="205"/>
    </location>
</feature>
<dbReference type="EC" id="1.1.2.4" evidence="7"/>
<dbReference type="Gene3D" id="3.30.465.10">
    <property type="match status" value="1"/>
</dbReference>
<dbReference type="AlphaFoldDB" id="A0A948RSJ1"/>
<dbReference type="PROSITE" id="PS51387">
    <property type="entry name" value="FAD_PCMH"/>
    <property type="match status" value="1"/>
</dbReference>
<dbReference type="GO" id="GO:0008720">
    <property type="term" value="F:D-lactate dehydrogenase (NAD+) activity"/>
    <property type="evidence" value="ECO:0007669"/>
    <property type="project" value="TreeGrafter"/>
</dbReference>
<dbReference type="InterPro" id="IPR016169">
    <property type="entry name" value="FAD-bd_PCMH_sub2"/>
</dbReference>
<dbReference type="Gene3D" id="3.30.70.2190">
    <property type="match status" value="1"/>
</dbReference>
<dbReference type="Gene3D" id="3.30.43.10">
    <property type="entry name" value="Uridine Diphospho-n-acetylenolpyruvylglucosamine Reductase, domain 2"/>
    <property type="match status" value="1"/>
</dbReference>
<reference evidence="9" key="1">
    <citation type="submission" date="2021-05" db="EMBL/GenBank/DDBJ databases">
        <title>Energy efficiency and biological interactions define the core microbiome of deep oligotrophic groundwater.</title>
        <authorList>
            <person name="Mehrshad M."/>
            <person name="Lopez-Fernandez M."/>
            <person name="Bell E."/>
            <person name="Bernier-Latmani R."/>
            <person name="Bertilsson S."/>
            <person name="Dopson M."/>
        </authorList>
    </citation>
    <scope>NUCLEOTIDE SEQUENCE</scope>
    <source>
        <strain evidence="9">Modern_marine.mb.64</strain>
    </source>
</reference>
<comment type="cofactor">
    <cofactor evidence="1">
        <name>FAD</name>
        <dbReference type="ChEBI" id="CHEBI:57692"/>
    </cofactor>
</comment>
<dbReference type="PANTHER" id="PTHR11748:SF111">
    <property type="entry name" value="D-LACTATE DEHYDROGENASE, MITOCHONDRIAL-RELATED"/>
    <property type="match status" value="1"/>
</dbReference>
<evidence type="ECO:0000259" key="8">
    <source>
        <dbReference type="PROSITE" id="PS51387"/>
    </source>
</evidence>
<dbReference type="Pfam" id="PF02913">
    <property type="entry name" value="FAD-oxidase_C"/>
    <property type="match status" value="1"/>
</dbReference>
<evidence type="ECO:0000313" key="9">
    <source>
        <dbReference type="EMBL" id="MBU2690213.1"/>
    </source>
</evidence>
<dbReference type="GO" id="GO:1903457">
    <property type="term" value="P:lactate catabolic process"/>
    <property type="evidence" value="ECO:0007669"/>
    <property type="project" value="TreeGrafter"/>
</dbReference>
<keyword evidence="6" id="KW-0560">Oxidoreductase</keyword>
<sequence>MTGRWNKEPSILEGYREDESGLVGNPDALARPASEQDVVEIVKECRADRHALTPIGLQSSTTGSSVAFEGALLSTEKMDRLLDIDPFKMTATAQPGINLLAFKKEIAAAGLFYPPDPTSEPDCCLGGSVATNASGARTYLYGPTRNWIRRLKVVLGTGAPISVQAVRASKNTTGYFGFQNPVDPFIGSEGTLGIITEITVALLAAPEAYYGAMALFPTLESAIRFVLHADAEPALTPRCLELFDRASLDLIKPLAERFTIPPDAGAAIYFEVEVGKGEKAALSSLEIWLEHLESSHALAPDTIIALTIEQQEELRRLRHCIPETLNEKSRACRSAGGRKVSSDWAVPLNNVYEFVMQASEIVERTFGGEYYRYGHIGNGHPHFNLIARDDEELRRAETATHDICRRVVERAGAVTAEHGVGKLKRPFAAYQFPPPIFEAMKAVKRTFDPDMILAPGNIFPSAAERI</sequence>
<dbReference type="InterPro" id="IPR004113">
    <property type="entry name" value="FAD-bd_oxidored_4_C"/>
</dbReference>
<evidence type="ECO:0000256" key="3">
    <source>
        <dbReference type="ARBA" id="ARBA00022630"/>
    </source>
</evidence>
<dbReference type="GO" id="GO:0004458">
    <property type="term" value="F:D-lactate dehydrogenase (cytochrome) activity"/>
    <property type="evidence" value="ECO:0007669"/>
    <property type="project" value="UniProtKB-EC"/>
</dbReference>
<evidence type="ECO:0000256" key="2">
    <source>
        <dbReference type="ARBA" id="ARBA00008000"/>
    </source>
</evidence>
<name>A0A948RSJ1_UNCEI</name>
<dbReference type="InterPro" id="IPR016164">
    <property type="entry name" value="FAD-linked_Oxase-like_C"/>
</dbReference>
<evidence type="ECO:0000313" key="10">
    <source>
        <dbReference type="Proteomes" id="UP000777784"/>
    </source>
</evidence>
<keyword evidence="4" id="KW-0274">FAD</keyword>
<dbReference type="InterPro" id="IPR006094">
    <property type="entry name" value="Oxid_FAD_bind_N"/>
</dbReference>
<comment type="caution">
    <text evidence="9">The sequence shown here is derived from an EMBL/GenBank/DDBJ whole genome shotgun (WGS) entry which is preliminary data.</text>
</comment>
<dbReference type="Proteomes" id="UP000777784">
    <property type="component" value="Unassembled WGS sequence"/>
</dbReference>
<organism evidence="9 10">
    <name type="scientific">Eiseniibacteriota bacterium</name>
    <dbReference type="NCBI Taxonomy" id="2212470"/>
    <lineage>
        <taxon>Bacteria</taxon>
        <taxon>Candidatus Eiseniibacteriota</taxon>
    </lineage>
</organism>
<comment type="similarity">
    <text evidence="2">Belongs to the FAD-binding oxidoreductase/transferase type 4 family.</text>
</comment>
<dbReference type="EMBL" id="JAHJDP010000023">
    <property type="protein sequence ID" value="MBU2690213.1"/>
    <property type="molecule type" value="Genomic_DNA"/>
</dbReference>
<evidence type="ECO:0000256" key="1">
    <source>
        <dbReference type="ARBA" id="ARBA00001974"/>
    </source>
</evidence>
<evidence type="ECO:0000256" key="4">
    <source>
        <dbReference type="ARBA" id="ARBA00022827"/>
    </source>
</evidence>
<dbReference type="InterPro" id="IPR016166">
    <property type="entry name" value="FAD-bd_PCMH"/>
</dbReference>
<gene>
    <name evidence="9" type="ORF">KJ970_04735</name>
</gene>
<dbReference type="InterPro" id="IPR016171">
    <property type="entry name" value="Vanillyl_alc_oxidase_C-sub2"/>
</dbReference>
<evidence type="ECO:0000256" key="6">
    <source>
        <dbReference type="ARBA" id="ARBA00023002"/>
    </source>
</evidence>
<dbReference type="SUPFAM" id="SSF55103">
    <property type="entry name" value="FAD-linked oxidases, C-terminal domain"/>
    <property type="match status" value="1"/>
</dbReference>
<evidence type="ECO:0000256" key="5">
    <source>
        <dbReference type="ARBA" id="ARBA00022946"/>
    </source>
</evidence>
<dbReference type="PANTHER" id="PTHR11748">
    <property type="entry name" value="D-LACTATE DEHYDROGENASE"/>
    <property type="match status" value="1"/>
</dbReference>
<dbReference type="InterPro" id="IPR036318">
    <property type="entry name" value="FAD-bd_PCMH-like_sf"/>
</dbReference>
<dbReference type="GO" id="GO:0071949">
    <property type="term" value="F:FAD binding"/>
    <property type="evidence" value="ECO:0007669"/>
    <property type="project" value="InterPro"/>
</dbReference>